<gene>
    <name evidence="2" type="ORF">SDC9_141922</name>
</gene>
<evidence type="ECO:0000313" key="2">
    <source>
        <dbReference type="EMBL" id="MPM94774.1"/>
    </source>
</evidence>
<protein>
    <recommendedName>
        <fullName evidence="1">ATP-dependent helicase C-terminal domain-containing protein</fullName>
    </recommendedName>
</protein>
<proteinExistence type="predicted"/>
<dbReference type="GO" id="GO:0005524">
    <property type="term" value="F:ATP binding"/>
    <property type="evidence" value="ECO:0007669"/>
    <property type="project" value="InterPro"/>
</dbReference>
<dbReference type="InterPro" id="IPR027417">
    <property type="entry name" value="P-loop_NTPase"/>
</dbReference>
<name>A0A645DZ23_9ZZZZ</name>
<dbReference type="Gene3D" id="3.40.50.300">
    <property type="entry name" value="P-loop containing nucleotide triphosphate hydrolases"/>
    <property type="match status" value="1"/>
</dbReference>
<dbReference type="InterPro" id="IPR006555">
    <property type="entry name" value="ATP-dep_Helicase_C"/>
</dbReference>
<dbReference type="SMART" id="SM00491">
    <property type="entry name" value="HELICc2"/>
    <property type="match status" value="1"/>
</dbReference>
<dbReference type="InterPro" id="IPR045028">
    <property type="entry name" value="DinG/Rad3-like"/>
</dbReference>
<accession>A0A645DZ23</accession>
<comment type="caution">
    <text evidence="2">The sequence shown here is derived from an EMBL/GenBank/DDBJ whole genome shotgun (WGS) entry which is preliminary data.</text>
</comment>
<dbReference type="GO" id="GO:0003676">
    <property type="term" value="F:nucleic acid binding"/>
    <property type="evidence" value="ECO:0007669"/>
    <property type="project" value="InterPro"/>
</dbReference>
<feature type="domain" description="ATP-dependent helicase C-terminal" evidence="1">
    <location>
        <begin position="1"/>
        <end position="109"/>
    </location>
</feature>
<dbReference type="AlphaFoldDB" id="A0A645DZ23"/>
<evidence type="ECO:0000259" key="1">
    <source>
        <dbReference type="SMART" id="SM00491"/>
    </source>
</evidence>
<dbReference type="EMBL" id="VSSQ01041363">
    <property type="protein sequence ID" value="MPM94774.1"/>
    <property type="molecule type" value="Genomic_DNA"/>
</dbReference>
<dbReference type="GO" id="GO:0006139">
    <property type="term" value="P:nucleobase-containing compound metabolic process"/>
    <property type="evidence" value="ECO:0007669"/>
    <property type="project" value="InterPro"/>
</dbReference>
<dbReference type="GO" id="GO:0003678">
    <property type="term" value="F:DNA helicase activity"/>
    <property type="evidence" value="ECO:0007669"/>
    <property type="project" value="TreeGrafter"/>
</dbReference>
<dbReference type="Pfam" id="PF13307">
    <property type="entry name" value="Helicase_C_2"/>
    <property type="match status" value="1"/>
</dbReference>
<dbReference type="PANTHER" id="PTHR11472:SF34">
    <property type="entry name" value="REGULATOR OF TELOMERE ELONGATION HELICASE 1"/>
    <property type="match status" value="1"/>
</dbReference>
<sequence>MARAAFLDQFLPDAEGITVGLAVMGGVFAEGIDLPAERLCGAVVVGVGLPQVCLERDVLREAYEETYQSGFRYAYQYPGMSKVLQAAGRIIRTETDRGALLLIDTRYSLSDYRALLPPHWNMRRVRHKEELSESLARFWQK</sequence>
<reference evidence="2" key="1">
    <citation type="submission" date="2019-08" db="EMBL/GenBank/DDBJ databases">
        <authorList>
            <person name="Kucharzyk K."/>
            <person name="Murdoch R.W."/>
            <person name="Higgins S."/>
            <person name="Loffler F."/>
        </authorList>
    </citation>
    <scope>NUCLEOTIDE SEQUENCE</scope>
</reference>
<dbReference type="PANTHER" id="PTHR11472">
    <property type="entry name" value="DNA REPAIR DEAD HELICASE RAD3/XP-D SUBFAMILY MEMBER"/>
    <property type="match status" value="1"/>
</dbReference>
<organism evidence="2">
    <name type="scientific">bioreactor metagenome</name>
    <dbReference type="NCBI Taxonomy" id="1076179"/>
    <lineage>
        <taxon>unclassified sequences</taxon>
        <taxon>metagenomes</taxon>
        <taxon>ecological metagenomes</taxon>
    </lineage>
</organism>
<dbReference type="GO" id="GO:0016818">
    <property type="term" value="F:hydrolase activity, acting on acid anhydrides, in phosphorus-containing anhydrides"/>
    <property type="evidence" value="ECO:0007669"/>
    <property type="project" value="InterPro"/>
</dbReference>